<evidence type="ECO:0000313" key="2">
    <source>
        <dbReference type="Proteomes" id="UP001497623"/>
    </source>
</evidence>
<protein>
    <submittedName>
        <fullName evidence="1">Uncharacterized protein</fullName>
    </submittedName>
</protein>
<gene>
    <name evidence="1" type="ORF">MNOR_LOCUS10368</name>
</gene>
<dbReference type="Proteomes" id="UP001497623">
    <property type="component" value="Unassembled WGS sequence"/>
</dbReference>
<keyword evidence="2" id="KW-1185">Reference proteome</keyword>
<dbReference type="AlphaFoldDB" id="A0AAV2QD20"/>
<accession>A0AAV2QD20</accession>
<reference evidence="1 2" key="1">
    <citation type="submission" date="2024-05" db="EMBL/GenBank/DDBJ databases">
        <authorList>
            <person name="Wallberg A."/>
        </authorList>
    </citation>
    <scope>NUCLEOTIDE SEQUENCE [LARGE SCALE GENOMIC DNA]</scope>
</reference>
<organism evidence="1 2">
    <name type="scientific">Meganyctiphanes norvegica</name>
    <name type="common">Northern krill</name>
    <name type="synonym">Thysanopoda norvegica</name>
    <dbReference type="NCBI Taxonomy" id="48144"/>
    <lineage>
        <taxon>Eukaryota</taxon>
        <taxon>Metazoa</taxon>
        <taxon>Ecdysozoa</taxon>
        <taxon>Arthropoda</taxon>
        <taxon>Crustacea</taxon>
        <taxon>Multicrustacea</taxon>
        <taxon>Malacostraca</taxon>
        <taxon>Eumalacostraca</taxon>
        <taxon>Eucarida</taxon>
        <taxon>Euphausiacea</taxon>
        <taxon>Euphausiidae</taxon>
        <taxon>Meganyctiphanes</taxon>
    </lineage>
</organism>
<comment type="caution">
    <text evidence="1">The sequence shown here is derived from an EMBL/GenBank/DDBJ whole genome shotgun (WGS) entry which is preliminary data.</text>
</comment>
<evidence type="ECO:0000313" key="1">
    <source>
        <dbReference type="EMBL" id="CAL4077278.1"/>
    </source>
</evidence>
<sequence length="129" mass="14996">MENIFFSIEEMILTICKKMAILKPSISMTLVKYLENCLINVSNQLHDAAYNMNVLHQTARDKENGVLKELMDARNQLQSFMNKTQMDKEKSRILHCPFGTVIKKEETGKFNNLKENMKIKLLENELSNL</sequence>
<dbReference type="EMBL" id="CAXKWB010005203">
    <property type="protein sequence ID" value="CAL4077278.1"/>
    <property type="molecule type" value="Genomic_DNA"/>
</dbReference>
<proteinExistence type="predicted"/>
<name>A0AAV2QD20_MEGNR</name>
<feature type="non-terminal residue" evidence="1">
    <location>
        <position position="129"/>
    </location>
</feature>